<protein>
    <submittedName>
        <fullName evidence="2">Uncharacterized protein</fullName>
    </submittedName>
</protein>
<accession>A0ABD1QWX3</accession>
<feature type="region of interest" description="Disordered" evidence="1">
    <location>
        <begin position="125"/>
        <end position="161"/>
    </location>
</feature>
<feature type="compositionally biased region" description="Basic and acidic residues" evidence="1">
    <location>
        <begin position="129"/>
        <end position="138"/>
    </location>
</feature>
<evidence type="ECO:0000313" key="2">
    <source>
        <dbReference type="EMBL" id="KAL2480391.1"/>
    </source>
</evidence>
<sequence length="161" mass="18178">MKRKCQVVMICSECGLEGHNKRYHLRADAPMTKSVSHTGKKKGKLTLKRSTTSASNQAWKTESKLQFMPTPSVNTRHACLNVLSGLEMSRPVAEGLSKENTKAETAVIITEEVDISTMVDELEQMESQEATRNRVERARARRQRNTNALQSVYLTRSRRNA</sequence>
<name>A0ABD1QWX3_9LAMI</name>
<gene>
    <name evidence="2" type="ORF">Adt_33357</name>
</gene>
<keyword evidence="3" id="KW-1185">Reference proteome</keyword>
<comment type="caution">
    <text evidence="2">The sequence shown here is derived from an EMBL/GenBank/DDBJ whole genome shotgun (WGS) entry which is preliminary data.</text>
</comment>
<reference evidence="3" key="1">
    <citation type="submission" date="2024-07" db="EMBL/GenBank/DDBJ databases">
        <title>Two chromosome-level genome assemblies of Korean endemic species Abeliophyllum distichum and Forsythia ovata (Oleaceae).</title>
        <authorList>
            <person name="Jang H."/>
        </authorList>
    </citation>
    <scope>NUCLEOTIDE SEQUENCE [LARGE SCALE GENOMIC DNA]</scope>
</reference>
<organism evidence="2 3">
    <name type="scientific">Abeliophyllum distichum</name>
    <dbReference type="NCBI Taxonomy" id="126358"/>
    <lineage>
        <taxon>Eukaryota</taxon>
        <taxon>Viridiplantae</taxon>
        <taxon>Streptophyta</taxon>
        <taxon>Embryophyta</taxon>
        <taxon>Tracheophyta</taxon>
        <taxon>Spermatophyta</taxon>
        <taxon>Magnoliopsida</taxon>
        <taxon>eudicotyledons</taxon>
        <taxon>Gunneridae</taxon>
        <taxon>Pentapetalae</taxon>
        <taxon>asterids</taxon>
        <taxon>lamiids</taxon>
        <taxon>Lamiales</taxon>
        <taxon>Oleaceae</taxon>
        <taxon>Forsythieae</taxon>
        <taxon>Abeliophyllum</taxon>
    </lineage>
</organism>
<evidence type="ECO:0000313" key="3">
    <source>
        <dbReference type="Proteomes" id="UP001604336"/>
    </source>
</evidence>
<evidence type="ECO:0000256" key="1">
    <source>
        <dbReference type="SAM" id="MobiDB-lite"/>
    </source>
</evidence>
<dbReference type="AlphaFoldDB" id="A0ABD1QWX3"/>
<dbReference type="Proteomes" id="UP001604336">
    <property type="component" value="Unassembled WGS sequence"/>
</dbReference>
<proteinExistence type="predicted"/>
<dbReference type="EMBL" id="JBFOLK010000010">
    <property type="protein sequence ID" value="KAL2480391.1"/>
    <property type="molecule type" value="Genomic_DNA"/>
</dbReference>